<dbReference type="EMBL" id="UYWX01020610">
    <property type="protein sequence ID" value="VDM33529.1"/>
    <property type="molecule type" value="Genomic_DNA"/>
</dbReference>
<sequence length="110" mass="12011">MGRKYSHWAATLTLRYEDHPPLLVLVLFYLLPPSSFSSSSSALSRSRATKKASFRFALPVPRQVSFGDPHSGHNTLGMDFLSPKARERGCVSQLVAVGPANANPKVLPMS</sequence>
<dbReference type="Proteomes" id="UP000274429">
    <property type="component" value="Unassembled WGS sequence"/>
</dbReference>
<dbReference type="AlphaFoldDB" id="A0A0R3X5W1"/>
<evidence type="ECO:0000313" key="3">
    <source>
        <dbReference type="WBParaSite" id="TTAC_0000887601-mRNA-1"/>
    </source>
</evidence>
<organism evidence="3">
    <name type="scientific">Hydatigena taeniaeformis</name>
    <name type="common">Feline tapeworm</name>
    <name type="synonym">Taenia taeniaeformis</name>
    <dbReference type="NCBI Taxonomy" id="6205"/>
    <lineage>
        <taxon>Eukaryota</taxon>
        <taxon>Metazoa</taxon>
        <taxon>Spiralia</taxon>
        <taxon>Lophotrochozoa</taxon>
        <taxon>Platyhelminthes</taxon>
        <taxon>Cestoda</taxon>
        <taxon>Eucestoda</taxon>
        <taxon>Cyclophyllidea</taxon>
        <taxon>Taeniidae</taxon>
        <taxon>Hydatigera</taxon>
    </lineage>
</organism>
<gene>
    <name evidence="1" type="ORF">TTAC_LOCUS8861</name>
</gene>
<protein>
    <submittedName>
        <fullName evidence="3">Secreted protein</fullName>
    </submittedName>
</protein>
<evidence type="ECO:0000313" key="2">
    <source>
        <dbReference type="Proteomes" id="UP000274429"/>
    </source>
</evidence>
<dbReference type="WBParaSite" id="TTAC_0000887601-mRNA-1">
    <property type="protein sequence ID" value="TTAC_0000887601-mRNA-1"/>
    <property type="gene ID" value="TTAC_0000887601"/>
</dbReference>
<evidence type="ECO:0000313" key="1">
    <source>
        <dbReference type="EMBL" id="VDM33529.1"/>
    </source>
</evidence>
<proteinExistence type="predicted"/>
<name>A0A0R3X5W1_HYDTA</name>
<reference evidence="1 2" key="2">
    <citation type="submission" date="2018-11" db="EMBL/GenBank/DDBJ databases">
        <authorList>
            <consortium name="Pathogen Informatics"/>
        </authorList>
    </citation>
    <scope>NUCLEOTIDE SEQUENCE [LARGE SCALE GENOMIC DNA]</scope>
</reference>
<reference evidence="3" key="1">
    <citation type="submission" date="2017-02" db="UniProtKB">
        <authorList>
            <consortium name="WormBaseParasite"/>
        </authorList>
    </citation>
    <scope>IDENTIFICATION</scope>
</reference>
<accession>A0A0R3X5W1</accession>
<keyword evidence="2" id="KW-1185">Reference proteome</keyword>